<keyword evidence="4" id="KW-1185">Reference proteome</keyword>
<dbReference type="SUPFAM" id="SSF56574">
    <property type="entry name" value="Serpins"/>
    <property type="match status" value="1"/>
</dbReference>
<comment type="similarity">
    <text evidence="1">Belongs to the serpin family.</text>
</comment>
<dbReference type="STRING" id="888268.A0A1E5VJ13"/>
<proteinExistence type="inferred from homology"/>
<accession>A0A1E5VJ13</accession>
<dbReference type="Gene3D" id="3.30.497.10">
    <property type="entry name" value="Antithrombin, subunit I, domain 2"/>
    <property type="match status" value="1"/>
</dbReference>
<dbReference type="InterPro" id="IPR042178">
    <property type="entry name" value="Serpin_sf_1"/>
</dbReference>
<dbReference type="InterPro" id="IPR023796">
    <property type="entry name" value="Serpin_dom"/>
</dbReference>
<sequence>LSKVAHMTVLKVSEAGTNDAGVLNSYLRGRPELTPDFVEFIADHPFTFLVKEEWSGVIAFAGHVLDPLQVISVRIQQIVSMHVYTLQSAK</sequence>
<evidence type="ECO:0000256" key="1">
    <source>
        <dbReference type="ARBA" id="ARBA00009500"/>
    </source>
</evidence>
<feature type="non-terminal residue" evidence="3">
    <location>
        <position position="1"/>
    </location>
</feature>
<evidence type="ECO:0000313" key="4">
    <source>
        <dbReference type="Proteomes" id="UP000095767"/>
    </source>
</evidence>
<dbReference type="EMBL" id="LWDX02038073">
    <property type="protein sequence ID" value="OEL25133.1"/>
    <property type="molecule type" value="Genomic_DNA"/>
</dbReference>
<comment type="caution">
    <text evidence="3">The sequence shown here is derived from an EMBL/GenBank/DDBJ whole genome shotgun (WGS) entry which is preliminary data.</text>
</comment>
<name>A0A1E5VJ13_9POAL</name>
<protein>
    <recommendedName>
        <fullName evidence="2">Serpin domain-containing protein</fullName>
    </recommendedName>
</protein>
<evidence type="ECO:0000313" key="3">
    <source>
        <dbReference type="EMBL" id="OEL25133.1"/>
    </source>
</evidence>
<dbReference type="Proteomes" id="UP000095767">
    <property type="component" value="Unassembled WGS sequence"/>
</dbReference>
<reference evidence="3 4" key="1">
    <citation type="submission" date="2016-09" db="EMBL/GenBank/DDBJ databases">
        <title>The draft genome of Dichanthelium oligosanthes: A C3 panicoid grass species.</title>
        <authorList>
            <person name="Studer A.J."/>
            <person name="Schnable J.C."/>
            <person name="Brutnell T.P."/>
        </authorList>
    </citation>
    <scope>NUCLEOTIDE SEQUENCE [LARGE SCALE GENOMIC DNA]</scope>
    <source>
        <strain evidence="4">cv. Kellogg 1175</strain>
        <tissue evidence="3">Leaf</tissue>
    </source>
</reference>
<feature type="domain" description="Serpin" evidence="2">
    <location>
        <begin position="1"/>
        <end position="67"/>
    </location>
</feature>
<dbReference type="AlphaFoldDB" id="A0A1E5VJ13"/>
<dbReference type="OrthoDB" id="6280426at2759"/>
<gene>
    <name evidence="3" type="ORF">BAE44_0013847</name>
</gene>
<dbReference type="Pfam" id="PF00079">
    <property type="entry name" value="Serpin"/>
    <property type="match status" value="1"/>
</dbReference>
<dbReference type="InterPro" id="IPR036186">
    <property type="entry name" value="Serpin_sf"/>
</dbReference>
<evidence type="ECO:0000259" key="2">
    <source>
        <dbReference type="Pfam" id="PF00079"/>
    </source>
</evidence>
<organism evidence="3 4">
    <name type="scientific">Dichanthelium oligosanthes</name>
    <dbReference type="NCBI Taxonomy" id="888268"/>
    <lineage>
        <taxon>Eukaryota</taxon>
        <taxon>Viridiplantae</taxon>
        <taxon>Streptophyta</taxon>
        <taxon>Embryophyta</taxon>
        <taxon>Tracheophyta</taxon>
        <taxon>Spermatophyta</taxon>
        <taxon>Magnoliopsida</taxon>
        <taxon>Liliopsida</taxon>
        <taxon>Poales</taxon>
        <taxon>Poaceae</taxon>
        <taxon>PACMAD clade</taxon>
        <taxon>Panicoideae</taxon>
        <taxon>Panicodae</taxon>
        <taxon>Paniceae</taxon>
        <taxon>Dichantheliinae</taxon>
        <taxon>Dichanthelium</taxon>
    </lineage>
</organism>